<gene>
    <name evidence="2" type="ORF">A3C17_01295</name>
</gene>
<dbReference type="GO" id="GO:0003824">
    <property type="term" value="F:catalytic activity"/>
    <property type="evidence" value="ECO:0007669"/>
    <property type="project" value="InterPro"/>
</dbReference>
<accession>A0A1F7TYP0</accession>
<dbReference type="InterPro" id="IPR004821">
    <property type="entry name" value="Cyt_trans-like"/>
</dbReference>
<comment type="caution">
    <text evidence="2">The sequence shown here is derived from an EMBL/GenBank/DDBJ whole genome shotgun (WGS) entry which is preliminary data.</text>
</comment>
<organism evidence="2 3">
    <name type="scientific">Candidatus Uhrbacteria bacterium RIFCSPHIGHO2_02_FULL_53_13</name>
    <dbReference type="NCBI Taxonomy" id="1802389"/>
    <lineage>
        <taxon>Bacteria</taxon>
        <taxon>Candidatus Uhriibacteriota</taxon>
    </lineage>
</organism>
<dbReference type="EMBL" id="MGDX01000017">
    <property type="protein sequence ID" value="OGL71129.1"/>
    <property type="molecule type" value="Genomic_DNA"/>
</dbReference>
<dbReference type="Gene3D" id="3.40.50.620">
    <property type="entry name" value="HUPs"/>
    <property type="match status" value="1"/>
</dbReference>
<dbReference type="SUPFAM" id="SSF52374">
    <property type="entry name" value="Nucleotidylyl transferase"/>
    <property type="match status" value="1"/>
</dbReference>
<evidence type="ECO:0000313" key="2">
    <source>
        <dbReference type="EMBL" id="OGL71129.1"/>
    </source>
</evidence>
<dbReference type="InterPro" id="IPR014729">
    <property type="entry name" value="Rossmann-like_a/b/a_fold"/>
</dbReference>
<feature type="domain" description="Cytidyltransferase-like" evidence="1">
    <location>
        <begin position="6"/>
        <end position="113"/>
    </location>
</feature>
<dbReference type="AlphaFoldDB" id="A0A1F7TYP0"/>
<dbReference type="STRING" id="1802389.A3C17_01295"/>
<sequence>MKTVMVFGVFDGISDSDRHVFQEALEFGEELLVVVARDEVVLESHGCVPDRLLEERKELISYESEVSLVIEGDEEPGMYSAILEHRPDVILIGHDQDDIERDLSIWAEEQEIHLVIQRASMYLPEVFTADMLENEMDEVEIV</sequence>
<proteinExistence type="predicted"/>
<name>A0A1F7TYP0_9BACT</name>
<protein>
    <recommendedName>
        <fullName evidence="1">Cytidyltransferase-like domain-containing protein</fullName>
    </recommendedName>
</protein>
<reference evidence="2 3" key="1">
    <citation type="journal article" date="2016" name="Nat. Commun.">
        <title>Thousands of microbial genomes shed light on interconnected biogeochemical processes in an aquifer system.</title>
        <authorList>
            <person name="Anantharaman K."/>
            <person name="Brown C.T."/>
            <person name="Hug L.A."/>
            <person name="Sharon I."/>
            <person name="Castelle C.J."/>
            <person name="Probst A.J."/>
            <person name="Thomas B.C."/>
            <person name="Singh A."/>
            <person name="Wilkins M.J."/>
            <person name="Karaoz U."/>
            <person name="Brodie E.L."/>
            <person name="Williams K.H."/>
            <person name="Hubbard S.S."/>
            <person name="Banfield J.F."/>
        </authorList>
    </citation>
    <scope>NUCLEOTIDE SEQUENCE [LARGE SCALE GENOMIC DNA]</scope>
</reference>
<dbReference type="Pfam" id="PF01467">
    <property type="entry name" value="CTP_transf_like"/>
    <property type="match status" value="1"/>
</dbReference>
<evidence type="ECO:0000313" key="3">
    <source>
        <dbReference type="Proteomes" id="UP000177097"/>
    </source>
</evidence>
<dbReference type="Proteomes" id="UP000177097">
    <property type="component" value="Unassembled WGS sequence"/>
</dbReference>
<evidence type="ECO:0000259" key="1">
    <source>
        <dbReference type="Pfam" id="PF01467"/>
    </source>
</evidence>